<dbReference type="RefSeq" id="WP_314002850.1">
    <property type="nucleotide sequence ID" value="NZ_JASJOT010000031.1"/>
</dbReference>
<dbReference type="Proteomes" id="UP001228581">
    <property type="component" value="Unassembled WGS sequence"/>
</dbReference>
<accession>A0ABT7CUE5</accession>
<sequence>MIIRLFLMVLFFIHTPYVYTQNITVASLKIYNNFLKAGTTSNISNAFQSSTHPIDTSESTKYTLMVVDLENGLNTAKVRKLYPQKLGGITFAGEFFADGQKHNFIYFESTSLFIDFTSKKKFWLKDKLKYTNH</sequence>
<protein>
    <submittedName>
        <fullName evidence="1">Uncharacterized protein</fullName>
    </submittedName>
</protein>
<proteinExistence type="predicted"/>
<dbReference type="EMBL" id="JASJOT010000031">
    <property type="protein sequence ID" value="MDJ1497335.1"/>
    <property type="molecule type" value="Genomic_DNA"/>
</dbReference>
<keyword evidence="2" id="KW-1185">Reference proteome</keyword>
<comment type="caution">
    <text evidence="1">The sequence shown here is derived from an EMBL/GenBank/DDBJ whole genome shotgun (WGS) entry which is preliminary data.</text>
</comment>
<evidence type="ECO:0000313" key="2">
    <source>
        <dbReference type="Proteomes" id="UP001228581"/>
    </source>
</evidence>
<reference evidence="1 2" key="1">
    <citation type="submission" date="2023-05" db="EMBL/GenBank/DDBJ databases">
        <authorList>
            <person name="Zhang X."/>
        </authorList>
    </citation>
    <scope>NUCLEOTIDE SEQUENCE [LARGE SCALE GENOMIC DNA]</scope>
    <source>
        <strain evidence="1 2">DM2B3-1</strain>
    </source>
</reference>
<name>A0ABT7CUE5_9BACT</name>
<gene>
    <name evidence="1" type="ORF">QNI19_30635</name>
</gene>
<organism evidence="1 2">
    <name type="scientific">Xanthocytophaga flava</name>
    <dbReference type="NCBI Taxonomy" id="3048013"/>
    <lineage>
        <taxon>Bacteria</taxon>
        <taxon>Pseudomonadati</taxon>
        <taxon>Bacteroidota</taxon>
        <taxon>Cytophagia</taxon>
        <taxon>Cytophagales</taxon>
        <taxon>Rhodocytophagaceae</taxon>
        <taxon>Xanthocytophaga</taxon>
    </lineage>
</organism>
<evidence type="ECO:0000313" key="1">
    <source>
        <dbReference type="EMBL" id="MDJ1497335.1"/>
    </source>
</evidence>